<evidence type="ECO:0000313" key="1">
    <source>
        <dbReference type="EMBL" id="KAG2803514.1"/>
    </source>
</evidence>
<organism evidence="1 5">
    <name type="scientific">Phytophthora cactorum</name>
    <dbReference type="NCBI Taxonomy" id="29920"/>
    <lineage>
        <taxon>Eukaryota</taxon>
        <taxon>Sar</taxon>
        <taxon>Stramenopiles</taxon>
        <taxon>Oomycota</taxon>
        <taxon>Peronosporomycetes</taxon>
        <taxon>Peronosporales</taxon>
        <taxon>Peronosporaceae</taxon>
        <taxon>Phytophthora</taxon>
    </lineage>
</organism>
<sequence length="63" mass="6804">MLLLLLGAATTHAAKNLLFLEAAVTHAVKPVCRMRTETGCGLTMRQIIVAFNIKLIYGSEMAS</sequence>
<evidence type="ECO:0000313" key="4">
    <source>
        <dbReference type="EMBL" id="KAG3198503.1"/>
    </source>
</evidence>
<evidence type="ECO:0000313" key="2">
    <source>
        <dbReference type="EMBL" id="KAG2872033.1"/>
    </source>
</evidence>
<dbReference type="EMBL" id="RCMK01003258">
    <property type="protein sequence ID" value="KAG2875872.1"/>
    <property type="molecule type" value="Genomic_DNA"/>
</dbReference>
<accession>A0A8T0Y5A9</accession>
<comment type="caution">
    <text evidence="1">The sequence shown here is derived from an EMBL/GenBank/DDBJ whole genome shotgun (WGS) entry which is preliminary data.</text>
</comment>
<gene>
    <name evidence="1" type="ORF">PC113_g24390</name>
    <name evidence="2" type="ORF">PC115_g24707</name>
    <name evidence="3" type="ORF">PC117_g27355</name>
    <name evidence="4" type="ORF">PC129_g24331</name>
</gene>
<dbReference type="Proteomes" id="UP000736787">
    <property type="component" value="Unassembled WGS sequence"/>
</dbReference>
<evidence type="ECO:0000313" key="3">
    <source>
        <dbReference type="EMBL" id="KAG2875872.1"/>
    </source>
</evidence>
<name>A0A8T0Y5A9_9STRA</name>
<dbReference type="EMBL" id="RCMG01003096">
    <property type="protein sequence ID" value="KAG2803514.1"/>
    <property type="molecule type" value="Genomic_DNA"/>
</dbReference>
<reference evidence="1" key="1">
    <citation type="submission" date="2018-10" db="EMBL/GenBank/DDBJ databases">
        <title>Effector identification in a new, highly contiguous assembly of the strawberry crown rot pathogen Phytophthora cactorum.</title>
        <authorList>
            <person name="Armitage A.D."/>
            <person name="Nellist C.F."/>
            <person name="Bates H."/>
            <person name="Vickerstaff R.J."/>
            <person name="Harrison R.J."/>
        </authorList>
    </citation>
    <scope>NUCLEOTIDE SEQUENCE</scope>
    <source>
        <strain evidence="1">15-7</strain>
        <strain evidence="2">4032</strain>
        <strain evidence="3">4040</strain>
        <strain evidence="4">P421</strain>
    </source>
</reference>
<proteinExistence type="predicted"/>
<dbReference type="EMBL" id="RCMI01003581">
    <property type="protein sequence ID" value="KAG2872033.1"/>
    <property type="molecule type" value="Genomic_DNA"/>
</dbReference>
<protein>
    <submittedName>
        <fullName evidence="1">Uncharacterized protein</fullName>
    </submittedName>
</protein>
<dbReference type="Proteomes" id="UP000760860">
    <property type="component" value="Unassembled WGS sequence"/>
</dbReference>
<dbReference type="Proteomes" id="UP000774804">
    <property type="component" value="Unassembled WGS sequence"/>
</dbReference>
<evidence type="ECO:0000313" key="5">
    <source>
        <dbReference type="Proteomes" id="UP000735874"/>
    </source>
</evidence>
<dbReference type="AlphaFoldDB" id="A0A8T0Y5A9"/>
<dbReference type="EMBL" id="RCMV01003510">
    <property type="protein sequence ID" value="KAG3198503.1"/>
    <property type="molecule type" value="Genomic_DNA"/>
</dbReference>
<dbReference type="Proteomes" id="UP000735874">
    <property type="component" value="Unassembled WGS sequence"/>
</dbReference>